<name>A0ABU4HP45_9ACTN</name>
<evidence type="ECO:0000256" key="2">
    <source>
        <dbReference type="ARBA" id="ARBA00023002"/>
    </source>
</evidence>
<keyword evidence="3" id="KW-0520">NAD</keyword>
<dbReference type="Gene3D" id="3.40.50.720">
    <property type="entry name" value="NAD(P)-binding Rossmann-like Domain"/>
    <property type="match status" value="1"/>
</dbReference>
<proteinExistence type="inferred from homology"/>
<feature type="domain" description="NAD-dependent epimerase/dehydratase" evidence="4">
    <location>
        <begin position="3"/>
        <end position="218"/>
    </location>
</feature>
<evidence type="ECO:0000256" key="3">
    <source>
        <dbReference type="ARBA" id="ARBA00023027"/>
    </source>
</evidence>
<dbReference type="InterPro" id="IPR036291">
    <property type="entry name" value="NAD(P)-bd_dom_sf"/>
</dbReference>
<dbReference type="PANTHER" id="PTHR43103">
    <property type="entry name" value="NUCLEOSIDE-DIPHOSPHATE-SUGAR EPIMERASE"/>
    <property type="match status" value="1"/>
</dbReference>
<dbReference type="Pfam" id="PF01370">
    <property type="entry name" value="Epimerase"/>
    <property type="match status" value="1"/>
</dbReference>
<reference evidence="6" key="1">
    <citation type="submission" date="2023-07" db="EMBL/GenBank/DDBJ databases">
        <title>Conexibacter stalactiti sp. nov., isolated from stalactites in a lava cave and emended description of the genus Conexibacter.</title>
        <authorList>
            <person name="Lee S.D."/>
        </authorList>
    </citation>
    <scope>NUCLEOTIDE SEQUENCE [LARGE SCALE GENOMIC DNA]</scope>
    <source>
        <strain evidence="6">KCTC 39840</strain>
    </source>
</reference>
<evidence type="ECO:0000256" key="1">
    <source>
        <dbReference type="ARBA" id="ARBA00007637"/>
    </source>
</evidence>
<accession>A0ABU4HP45</accession>
<evidence type="ECO:0000259" key="4">
    <source>
        <dbReference type="Pfam" id="PF01370"/>
    </source>
</evidence>
<protein>
    <submittedName>
        <fullName evidence="5">NAD(P)-dependent oxidoreductase</fullName>
    </submittedName>
</protein>
<dbReference type="EMBL" id="JAWSTH010000026">
    <property type="protein sequence ID" value="MDW5595047.1"/>
    <property type="molecule type" value="Genomic_DNA"/>
</dbReference>
<dbReference type="Proteomes" id="UP001284601">
    <property type="component" value="Unassembled WGS sequence"/>
</dbReference>
<organism evidence="5 6">
    <name type="scientific">Conexibacter stalactiti</name>
    <dbReference type="NCBI Taxonomy" id="1940611"/>
    <lineage>
        <taxon>Bacteria</taxon>
        <taxon>Bacillati</taxon>
        <taxon>Actinomycetota</taxon>
        <taxon>Thermoleophilia</taxon>
        <taxon>Solirubrobacterales</taxon>
        <taxon>Conexibacteraceae</taxon>
        <taxon>Conexibacter</taxon>
    </lineage>
</organism>
<comment type="caution">
    <text evidence="5">The sequence shown here is derived from an EMBL/GenBank/DDBJ whole genome shotgun (WGS) entry which is preliminary data.</text>
</comment>
<keyword evidence="2" id="KW-0560">Oxidoreductase</keyword>
<evidence type="ECO:0000313" key="6">
    <source>
        <dbReference type="Proteomes" id="UP001284601"/>
    </source>
</evidence>
<sequence length="282" mass="29640">MSVLVTGAGGGIGRVVVAELVAHGHAVVALDRAGASVTAGDGGAQRVHVGDCRDAEVVRAAMTGVEAVVHLAGVPRPDLVPDAELFAGNTQATFTVLDEAVRAGVRRIATASSVSALGLAWGSGAMSPLYVPIDASHPLRPEEAYALAKQVDEATEEMFCRRHGVTVVALRFPFTDTAEAIAERAALVAQDPLEASKELWAYLDVRDAARACRLVVETDVPAGFHPLYVVADDTLASLPTEQLVRRFHPRTELREPLPDRGTAYDTAAAASLLGFRAAHPRG</sequence>
<dbReference type="PANTHER" id="PTHR43103:SF5">
    <property type="entry name" value="4-EPIMERASE, PUTATIVE (AFU_ORTHOLOGUE AFUA_7G00360)-RELATED"/>
    <property type="match status" value="1"/>
</dbReference>
<gene>
    <name evidence="5" type="ORF">R7226_11900</name>
</gene>
<dbReference type="SUPFAM" id="SSF51735">
    <property type="entry name" value="NAD(P)-binding Rossmann-fold domains"/>
    <property type="match status" value="1"/>
</dbReference>
<dbReference type="InterPro" id="IPR001509">
    <property type="entry name" value="Epimerase_deHydtase"/>
</dbReference>
<dbReference type="RefSeq" id="WP_318597381.1">
    <property type="nucleotide sequence ID" value="NZ_JAWSTH010000026.1"/>
</dbReference>
<keyword evidence="6" id="KW-1185">Reference proteome</keyword>
<evidence type="ECO:0000313" key="5">
    <source>
        <dbReference type="EMBL" id="MDW5595047.1"/>
    </source>
</evidence>
<comment type="similarity">
    <text evidence="1">Belongs to the NAD(P)-dependent epimerase/dehydratase family.</text>
</comment>